<dbReference type="InterPro" id="IPR054767">
    <property type="entry name" value="Cas10-Cmr2_palm2"/>
</dbReference>
<name>A0ABT2MUI9_9CYAN</name>
<dbReference type="Gene3D" id="3.30.70.2220">
    <property type="entry name" value="CRISPR-Cas system, Cmr2 subunit, D1 domain, cysteine cluster"/>
    <property type="match status" value="1"/>
</dbReference>
<evidence type="ECO:0000259" key="3">
    <source>
        <dbReference type="Pfam" id="PF12469"/>
    </source>
</evidence>
<feature type="domain" description="CRISPR-associated protein Cmr2 N-terminal" evidence="3">
    <location>
        <begin position="2"/>
        <end position="53"/>
    </location>
</feature>
<dbReference type="Pfam" id="PF12469">
    <property type="entry name" value="Cmr2_N"/>
    <property type="match status" value="1"/>
</dbReference>
<sequence>MYVFLTFAPIQGFIEKSRKLRDLYGASLILSYLSHALIEAAQKKGAIVISPGLPKIAQGMPNRILLQGNFSEEDAHQALVESWRKMLDHCRQLLVQQIKEFHRIKQQADFDYTWEREWDKWKTSTWELFWAEGETPKDAKQQLEQRKLARQWKAINWIGDSSSLSGSDAIAYPRLEAPDINLTRGFPQSETHYIEVFYDTLAEMFDNHQSQWKTETENSEIEGKFIDANERLSIPELVKRLVTHSEYANRIGIPHPKKFKDIVRKTPEKLYWTGWFMGDGDRMGDLLQKSLELGGDEGIGEFSRLVRQWGTDLYGLIPRELGRTIYAGGDDFFGIFYRGQAEQISGNSVLEQLKALHKSWQGLAATLTPLVQENATLSLGLVWVGGSVPQRDVLQHCRDTQERSKKRGRDRITLRVVFNNGQFVEWTSPWEYLPILTAYQDLDGGSNWSHVYRDLAQLKARYALGFGVNDLESLDSITILDFKEGALEFLDIYFSGWKEKINKNRHKLFEYASPEAQKNCELIHWIDNLIQVGWHLLS</sequence>
<proteinExistence type="predicted"/>
<accession>A0ABT2MUI9</accession>
<keyword evidence="6" id="KW-1185">Reference proteome</keyword>
<dbReference type="InterPro" id="IPR043128">
    <property type="entry name" value="Rev_trsase/Diguanyl_cyclase"/>
</dbReference>
<evidence type="ECO:0000313" key="6">
    <source>
        <dbReference type="Proteomes" id="UP001525890"/>
    </source>
</evidence>
<evidence type="ECO:0000313" key="5">
    <source>
        <dbReference type="EMBL" id="MCT7968413.1"/>
    </source>
</evidence>
<organism evidence="5 6">
    <name type="scientific">Laspinema palackyanum D2a</name>
    <dbReference type="NCBI Taxonomy" id="2953684"/>
    <lineage>
        <taxon>Bacteria</taxon>
        <taxon>Bacillati</taxon>
        <taxon>Cyanobacteriota</taxon>
        <taxon>Cyanophyceae</taxon>
        <taxon>Oscillatoriophycideae</taxon>
        <taxon>Oscillatoriales</taxon>
        <taxon>Laspinemataceae</taxon>
        <taxon>Laspinema</taxon>
        <taxon>Laspinema palackyanum</taxon>
    </lineage>
</organism>
<evidence type="ECO:0000256" key="1">
    <source>
        <dbReference type="ARBA" id="ARBA00022741"/>
    </source>
</evidence>
<dbReference type="Gene3D" id="3.30.70.270">
    <property type="match status" value="1"/>
</dbReference>
<keyword evidence="1" id="KW-0547">Nucleotide-binding</keyword>
<dbReference type="Proteomes" id="UP001525890">
    <property type="component" value="Unassembled WGS sequence"/>
</dbReference>
<reference evidence="5 6" key="1">
    <citation type="journal article" date="2022" name="Front. Microbiol.">
        <title>High genomic differentiation and limited gene flow indicate recent cryptic speciation within the genus Laspinema (cyanobacteria).</title>
        <authorList>
            <person name="Stanojkovic A."/>
            <person name="Skoupy S."/>
            <person name="Skaloud P."/>
            <person name="Dvorak P."/>
        </authorList>
    </citation>
    <scope>NUCLEOTIDE SEQUENCE [LARGE SCALE GENOMIC DNA]</scope>
    <source>
        <strain evidence="5 6">D2a</strain>
    </source>
</reference>
<gene>
    <name evidence="5" type="ORF">NG799_19065</name>
</gene>
<comment type="caution">
    <text evidence="5">The sequence shown here is derived from an EMBL/GenBank/DDBJ whole genome shotgun (WGS) entry which is preliminary data.</text>
</comment>
<dbReference type="RefSeq" id="WP_368007931.1">
    <property type="nucleotide sequence ID" value="NZ_JAMXFF010000031.1"/>
</dbReference>
<evidence type="ECO:0000256" key="2">
    <source>
        <dbReference type="ARBA" id="ARBA00023118"/>
    </source>
</evidence>
<protein>
    <submittedName>
        <fullName evidence="5">CRISPR-associated protein Cmr2</fullName>
    </submittedName>
</protein>
<feature type="domain" description="Cas10/Cmr2 second palm" evidence="4">
    <location>
        <begin position="275"/>
        <end position="413"/>
    </location>
</feature>
<keyword evidence="2" id="KW-0051">Antiviral defense</keyword>
<dbReference type="EMBL" id="JAMXFF010000031">
    <property type="protein sequence ID" value="MCT7968413.1"/>
    <property type="molecule type" value="Genomic_DNA"/>
</dbReference>
<evidence type="ECO:0000259" key="4">
    <source>
        <dbReference type="Pfam" id="PF22335"/>
    </source>
</evidence>
<dbReference type="InterPro" id="IPR038242">
    <property type="entry name" value="Cmr2_N"/>
</dbReference>
<dbReference type="InterPro" id="IPR024615">
    <property type="entry name" value="CRISPR-assoc_Cmr2_N"/>
</dbReference>
<dbReference type="Pfam" id="PF22335">
    <property type="entry name" value="Cas10-Cmr2_palm2"/>
    <property type="match status" value="1"/>
</dbReference>